<feature type="compositionally biased region" description="Low complexity" evidence="2">
    <location>
        <begin position="148"/>
        <end position="164"/>
    </location>
</feature>
<feature type="region of interest" description="Disordered" evidence="2">
    <location>
        <begin position="347"/>
        <end position="368"/>
    </location>
</feature>
<dbReference type="CDD" id="cd23787">
    <property type="entry name" value="RWD_CSM1"/>
    <property type="match status" value="1"/>
</dbReference>
<dbReference type="PANTHER" id="PTHR28006">
    <property type="entry name" value="MONOPOLIN COMPLEX SUBUNIT CSM1"/>
    <property type="match status" value="1"/>
</dbReference>
<evidence type="ECO:0000256" key="2">
    <source>
        <dbReference type="SAM" id="MobiDB-lite"/>
    </source>
</evidence>
<dbReference type="GO" id="GO:0072686">
    <property type="term" value="C:mitotic spindle"/>
    <property type="evidence" value="ECO:0007669"/>
    <property type="project" value="TreeGrafter"/>
</dbReference>
<dbReference type="Proteomes" id="UP000290288">
    <property type="component" value="Unassembled WGS sequence"/>
</dbReference>
<dbReference type="GO" id="GO:0051315">
    <property type="term" value="P:attachment of mitotic spindle microtubules to kinetochore"/>
    <property type="evidence" value="ECO:0007669"/>
    <property type="project" value="TreeGrafter"/>
</dbReference>
<dbReference type="PANTHER" id="PTHR28006:SF1">
    <property type="entry name" value="MONOPOLIN COMPLEX SUBUNIT CSM1"/>
    <property type="match status" value="1"/>
</dbReference>
<protein>
    <recommendedName>
        <fullName evidence="5">Monopolin complex subunit Csm1/Pcs1 C-terminal domain-containing protein</fullName>
    </recommendedName>
</protein>
<feature type="compositionally biased region" description="Basic residues" evidence="2">
    <location>
        <begin position="184"/>
        <end position="194"/>
    </location>
</feature>
<proteinExistence type="predicted"/>
<organism evidence="3 4">
    <name type="scientific">Candolleomyces aberdarensis</name>
    <dbReference type="NCBI Taxonomy" id="2316362"/>
    <lineage>
        <taxon>Eukaryota</taxon>
        <taxon>Fungi</taxon>
        <taxon>Dikarya</taxon>
        <taxon>Basidiomycota</taxon>
        <taxon>Agaricomycotina</taxon>
        <taxon>Agaricomycetes</taxon>
        <taxon>Agaricomycetidae</taxon>
        <taxon>Agaricales</taxon>
        <taxon>Agaricineae</taxon>
        <taxon>Psathyrellaceae</taxon>
        <taxon>Candolleomyces</taxon>
    </lineage>
</organism>
<feature type="compositionally biased region" description="Low complexity" evidence="2">
    <location>
        <begin position="104"/>
        <end position="124"/>
    </location>
</feature>
<feature type="coiled-coil region" evidence="1">
    <location>
        <begin position="291"/>
        <end position="325"/>
    </location>
</feature>
<dbReference type="GO" id="GO:0045144">
    <property type="term" value="P:meiotic sister chromatid segregation"/>
    <property type="evidence" value="ECO:0007669"/>
    <property type="project" value="TreeGrafter"/>
</dbReference>
<dbReference type="OrthoDB" id="3216420at2759"/>
<dbReference type="GO" id="GO:0005730">
    <property type="term" value="C:nucleolus"/>
    <property type="evidence" value="ECO:0007669"/>
    <property type="project" value="TreeGrafter"/>
</dbReference>
<dbReference type="EMBL" id="SDEE01000229">
    <property type="protein sequence ID" value="RXW18972.1"/>
    <property type="molecule type" value="Genomic_DNA"/>
</dbReference>
<evidence type="ECO:0000313" key="4">
    <source>
        <dbReference type="Proteomes" id="UP000290288"/>
    </source>
</evidence>
<dbReference type="STRING" id="2316362.A0A4Q2DII0"/>
<evidence type="ECO:0008006" key="5">
    <source>
        <dbReference type="Google" id="ProtNLM"/>
    </source>
</evidence>
<sequence>MKRKAGSEKPQSAAGPSNGSKPPSVVGGQNNGRKKARTASGGAKKARQPQPIVEVDGEDSDVREVVEELAMDVGEQDEVEEVKPRGGSRKPASKDSTANARPNAAATSKAKGKQKAASSAAAAKQRNGRKAEPDVLEVDEEEEDVMEVDAPAMDIAAAYNAANAKSQSKNSNRRDPPAASKPTSHPHRPPKGHVQKSAQDAKLAAENARLQDEVERVKGHLEDLKSKFEELLHTRQTEAEALMEEMVKNHEEKTSVQNELIKELNMQLAKEDPIFRVTSSAKRAGLALLSRDEADQEVREYKAQIHNLRQEVNTAKGIIAQKDEEIATLKQQEKEIRFELKTEIERSQQLAKNPRTAPGSATRAGAILKGDDPKHSKVITLYEDLTSILVPGVKFSPGKEGEEWIFTCIYTWKDDLDPTVKERSLNFSLRQCKEPSADNPGQLVDSVHYFPLSLEMESPEFVEGLGFLNKPFSFPKTQLSLFVRTLYDNLNNPQEEDD</sequence>
<accession>A0A4Q2DII0</accession>
<name>A0A4Q2DII0_9AGAR</name>
<keyword evidence="1" id="KW-0175">Coiled coil</keyword>
<reference evidence="3 4" key="1">
    <citation type="submission" date="2019-01" db="EMBL/GenBank/DDBJ databases">
        <title>Draft genome sequence of Psathyrella aberdarensis IHI B618.</title>
        <authorList>
            <person name="Buettner E."/>
            <person name="Kellner H."/>
        </authorList>
    </citation>
    <scope>NUCLEOTIDE SEQUENCE [LARGE SCALE GENOMIC DNA]</scope>
    <source>
        <strain evidence="3 4">IHI B618</strain>
    </source>
</reference>
<dbReference type="GO" id="GO:1990644">
    <property type="term" value="F:microtubule site clamp"/>
    <property type="evidence" value="ECO:0007669"/>
    <property type="project" value="TreeGrafter"/>
</dbReference>
<dbReference type="GO" id="GO:0034506">
    <property type="term" value="C:chromosome, centromeric core domain"/>
    <property type="evidence" value="ECO:0007669"/>
    <property type="project" value="TreeGrafter"/>
</dbReference>
<feature type="compositionally biased region" description="Acidic residues" evidence="2">
    <location>
        <begin position="67"/>
        <end position="80"/>
    </location>
</feature>
<comment type="caution">
    <text evidence="3">The sequence shown here is derived from an EMBL/GenBank/DDBJ whole genome shotgun (WGS) entry which is preliminary data.</text>
</comment>
<feature type="compositionally biased region" description="Acidic residues" evidence="2">
    <location>
        <begin position="134"/>
        <end position="147"/>
    </location>
</feature>
<feature type="region of interest" description="Disordered" evidence="2">
    <location>
        <begin position="1"/>
        <end position="207"/>
    </location>
</feature>
<dbReference type="AlphaFoldDB" id="A0A4Q2DII0"/>
<keyword evidence="4" id="KW-1185">Reference proteome</keyword>
<evidence type="ECO:0000313" key="3">
    <source>
        <dbReference type="EMBL" id="RXW18972.1"/>
    </source>
</evidence>
<gene>
    <name evidence="3" type="ORF">EST38_g6882</name>
</gene>
<evidence type="ECO:0000256" key="1">
    <source>
        <dbReference type="SAM" id="Coils"/>
    </source>
</evidence>
<dbReference type="InterPro" id="IPR040349">
    <property type="entry name" value="Csm1/Pcs1"/>
</dbReference>
<dbReference type="GO" id="GO:0033551">
    <property type="term" value="C:monopolin complex"/>
    <property type="evidence" value="ECO:0007669"/>
    <property type="project" value="InterPro"/>
</dbReference>